<proteinExistence type="predicted"/>
<feature type="chain" id="PRO_5029798429" evidence="1">
    <location>
        <begin position="17"/>
        <end position="137"/>
    </location>
</feature>
<name>A0A7J6QNL0_PEROL</name>
<sequence>MLLFCLIVLVTRAVQGQPPFPFPQGRYIGGLPAPYLRVDVNFVTAFEIPRVHLSISCGSSRDSWDGWFDLVRGMTANLFKLKDYQTGDKYAELLAFYDAHCGRAPGKKGDLALFTKDLRLDQYSTRLGNDRIFLYPA</sequence>
<protein>
    <submittedName>
        <fullName evidence="2">Uncharacterized protein</fullName>
    </submittedName>
</protein>
<accession>A0A7J6QNL0</accession>
<evidence type="ECO:0000313" key="2">
    <source>
        <dbReference type="EMBL" id="KAF4710154.1"/>
    </source>
</evidence>
<comment type="caution">
    <text evidence="2">The sequence shown here is derived from an EMBL/GenBank/DDBJ whole genome shotgun (WGS) entry which is preliminary data.</text>
</comment>
<evidence type="ECO:0000256" key="1">
    <source>
        <dbReference type="SAM" id="SignalP"/>
    </source>
</evidence>
<feature type="signal peptide" evidence="1">
    <location>
        <begin position="1"/>
        <end position="16"/>
    </location>
</feature>
<evidence type="ECO:0000313" key="3">
    <source>
        <dbReference type="Proteomes" id="UP000553632"/>
    </source>
</evidence>
<dbReference type="EMBL" id="JABANO010031500">
    <property type="protein sequence ID" value="KAF4710154.1"/>
    <property type="molecule type" value="Genomic_DNA"/>
</dbReference>
<reference evidence="2 3" key="1">
    <citation type="submission" date="2020-04" db="EMBL/GenBank/DDBJ databases">
        <title>Perkinsus olseni comparative genomics.</title>
        <authorList>
            <person name="Bogema D.R."/>
        </authorList>
    </citation>
    <scope>NUCLEOTIDE SEQUENCE [LARGE SCALE GENOMIC DNA]</scope>
    <source>
        <strain evidence="2 3">ATCC PRA-207</strain>
    </source>
</reference>
<organism evidence="2 3">
    <name type="scientific">Perkinsus olseni</name>
    <name type="common">Perkinsus atlanticus</name>
    <dbReference type="NCBI Taxonomy" id="32597"/>
    <lineage>
        <taxon>Eukaryota</taxon>
        <taxon>Sar</taxon>
        <taxon>Alveolata</taxon>
        <taxon>Perkinsozoa</taxon>
        <taxon>Perkinsea</taxon>
        <taxon>Perkinsida</taxon>
        <taxon>Perkinsidae</taxon>
        <taxon>Perkinsus</taxon>
    </lineage>
</organism>
<dbReference type="Proteomes" id="UP000553632">
    <property type="component" value="Unassembled WGS sequence"/>
</dbReference>
<keyword evidence="3" id="KW-1185">Reference proteome</keyword>
<keyword evidence="1" id="KW-0732">Signal</keyword>
<dbReference type="AlphaFoldDB" id="A0A7J6QNL0"/>
<gene>
    <name evidence="2" type="ORF">FOZ63_032081</name>
</gene>